<dbReference type="Proteomes" id="UP000240800">
    <property type="component" value="Unassembled WGS sequence"/>
</dbReference>
<keyword evidence="2" id="KW-1185">Reference proteome</keyword>
<protein>
    <recommendedName>
        <fullName evidence="3">50S ribosomal protein L22</fullName>
    </recommendedName>
</protein>
<gene>
    <name evidence="1" type="ORF">C8J29_11020</name>
</gene>
<accession>A0ABX5J3U9</accession>
<sequence length="301" mass="34203">MIDELKRFFEDYPRQVLQMRGVRPADLPAGLMDRLLDYRHRQLVNLEDAQYFRIDPAAYWMLTKLISEMKRDGLEELYSQVMLPFSTMMIEIADSEPDQVLTGVVIQIDDAIFTQRFILRKNDVGPSNCAIVSRGLKAEIIYTPTRELFDAVGLPVPDAMIEDEITWNKTFLALAVAIATLLRHDGMLKVEEVSLYPRQTRRQAERSGKSLPDTLISKITLGKAGRGQVEAMKEDNKDGVRQGIPRRTHWVRGHAMRSRSGQIVWRMPHLRGAGPMIKQVRHLTAEAVTDTDDTSDLTNGG</sequence>
<dbReference type="RefSeq" id="WP_146167154.1">
    <property type="nucleotide sequence ID" value="NZ_PZZW01000010.1"/>
</dbReference>
<dbReference type="EMBL" id="PZZW01000010">
    <property type="protein sequence ID" value="PTM75800.1"/>
    <property type="molecule type" value="Genomic_DNA"/>
</dbReference>
<organism evidence="1 2">
    <name type="scientific">Cereibacter johrii</name>
    <dbReference type="NCBI Taxonomy" id="445629"/>
    <lineage>
        <taxon>Bacteria</taxon>
        <taxon>Pseudomonadati</taxon>
        <taxon>Pseudomonadota</taxon>
        <taxon>Alphaproteobacteria</taxon>
        <taxon>Rhodobacterales</taxon>
        <taxon>Paracoccaceae</taxon>
        <taxon>Cereibacter</taxon>
    </lineage>
</organism>
<comment type="caution">
    <text evidence="1">The sequence shown here is derived from an EMBL/GenBank/DDBJ whole genome shotgun (WGS) entry which is preliminary data.</text>
</comment>
<evidence type="ECO:0000313" key="1">
    <source>
        <dbReference type="EMBL" id="PTM75800.1"/>
    </source>
</evidence>
<reference evidence="1 2" key="1">
    <citation type="submission" date="2018-04" db="EMBL/GenBank/DDBJ databases">
        <title>Genomic Encyclopedia of Type Strains, Phase III (KMG-III): the genomes of soil and plant-associated and newly described type strains.</title>
        <authorList>
            <person name="Whitman W."/>
        </authorList>
    </citation>
    <scope>NUCLEOTIDE SEQUENCE [LARGE SCALE GENOMIC DNA]</scope>
    <source>
        <strain evidence="1 2">JA192</strain>
    </source>
</reference>
<proteinExistence type="predicted"/>
<evidence type="ECO:0008006" key="3">
    <source>
        <dbReference type="Google" id="ProtNLM"/>
    </source>
</evidence>
<name>A0ABX5J3U9_9RHOB</name>
<evidence type="ECO:0000313" key="2">
    <source>
        <dbReference type="Proteomes" id="UP000240800"/>
    </source>
</evidence>